<dbReference type="InterPro" id="IPR018046">
    <property type="entry name" value="Pili_assmbl_chaperone_CS"/>
</dbReference>
<keyword evidence="7" id="KW-0393">Immunoglobulin domain</keyword>
<dbReference type="PANTHER" id="PTHR30251">
    <property type="entry name" value="PILUS ASSEMBLY CHAPERONE"/>
    <property type="match status" value="1"/>
</dbReference>
<feature type="domain" description="Pili assembly chaperone C-terminal" evidence="11">
    <location>
        <begin position="170"/>
        <end position="230"/>
    </location>
</feature>
<dbReference type="PROSITE" id="PS00635">
    <property type="entry name" value="PILI_CHAPERONE"/>
    <property type="match status" value="1"/>
</dbReference>
<evidence type="ECO:0000256" key="6">
    <source>
        <dbReference type="ARBA" id="ARBA00023186"/>
    </source>
</evidence>
<dbReference type="InterPro" id="IPR001829">
    <property type="entry name" value="Pili_assmbl_chaperone_bac"/>
</dbReference>
<comment type="subcellular location">
    <subcellularLocation>
        <location evidence="1 8">Periplasm</location>
    </subcellularLocation>
</comment>
<dbReference type="SUPFAM" id="SSF49354">
    <property type="entry name" value="PapD-like"/>
    <property type="match status" value="1"/>
</dbReference>
<sequence length="256" mass="28276">MKLKNILMITAMTITGLMSIHQAMAAIALDRTRVIFNGNTKSVSLNIENQHLDLPYLAQAWIEDEKGNKINGPLVVVPPVQRVEAGAKSQIKIQTLPAIAQLPQDRESLFYFNMREIPPRSEKPNVLQIALQTRVKLFYRPEAVIARRIDLDNPWQEKLTLTREGNQYVVHNPTPYYVTISEASNKVNGKSAEGFQPVMLAPRSSEKLGGTANSLGNAPVLTYVNDYGGRPQLIFNCNSNSSGNTCAVTKAVTGES</sequence>
<dbReference type="InterPro" id="IPR008962">
    <property type="entry name" value="PapD-like_sf"/>
</dbReference>
<evidence type="ECO:0000256" key="2">
    <source>
        <dbReference type="ARBA" id="ARBA00007399"/>
    </source>
</evidence>
<dbReference type="Pfam" id="PF02753">
    <property type="entry name" value="PapD_C"/>
    <property type="match status" value="1"/>
</dbReference>
<keyword evidence="3" id="KW-1029">Fimbrium biogenesis</keyword>
<evidence type="ECO:0000259" key="10">
    <source>
        <dbReference type="Pfam" id="PF00345"/>
    </source>
</evidence>
<comment type="similarity">
    <text evidence="2 8">Belongs to the periplasmic pilus chaperone family.</text>
</comment>
<evidence type="ECO:0000256" key="4">
    <source>
        <dbReference type="ARBA" id="ARBA00022729"/>
    </source>
</evidence>
<dbReference type="InterPro" id="IPR036316">
    <property type="entry name" value="Pili_assmbl_chap_C_dom_sf"/>
</dbReference>
<dbReference type="EMBL" id="VNHN01000002">
    <property type="protein sequence ID" value="TYP16650.1"/>
    <property type="molecule type" value="Genomic_DNA"/>
</dbReference>
<proteinExistence type="inferred from homology"/>
<keyword evidence="6 8" id="KW-0143">Chaperone</keyword>
<evidence type="ECO:0000313" key="12">
    <source>
        <dbReference type="EMBL" id="TYP16650.1"/>
    </source>
</evidence>
<reference evidence="12 13" key="1">
    <citation type="submission" date="2019-07" db="EMBL/GenBank/DDBJ databases">
        <title>Genomic Encyclopedia of Type Strains, Phase I: the one thousand microbial genomes (KMG-I) project.</title>
        <authorList>
            <person name="Kyrpides N."/>
        </authorList>
    </citation>
    <scope>NUCLEOTIDE SEQUENCE [LARGE SCALE GENOMIC DNA]</scope>
    <source>
        <strain evidence="12 13">DSM 17909</strain>
    </source>
</reference>
<feature type="chain" id="PRO_5045188718" evidence="9">
    <location>
        <begin position="26"/>
        <end position="256"/>
    </location>
</feature>
<comment type="caution">
    <text evidence="12">The sequence shown here is derived from an EMBL/GenBank/DDBJ whole genome shotgun (WGS) entry which is preliminary data.</text>
</comment>
<keyword evidence="13" id="KW-1185">Reference proteome</keyword>
<dbReference type="Pfam" id="PF00345">
    <property type="entry name" value="PapD_N"/>
    <property type="match status" value="1"/>
</dbReference>
<dbReference type="InterPro" id="IPR016147">
    <property type="entry name" value="Pili_assmbl_chaperone_N"/>
</dbReference>
<dbReference type="PANTHER" id="PTHR30251:SF2">
    <property type="entry name" value="FIMBRIAL CHAPERONE YADV-RELATED"/>
    <property type="match status" value="1"/>
</dbReference>
<evidence type="ECO:0000256" key="5">
    <source>
        <dbReference type="ARBA" id="ARBA00022764"/>
    </source>
</evidence>
<dbReference type="InterPro" id="IPR050643">
    <property type="entry name" value="Periplasmic_pilus_chap"/>
</dbReference>
<organism evidence="12 13">
    <name type="scientific">Xenorhabdus doucetiae</name>
    <dbReference type="NCBI Taxonomy" id="351671"/>
    <lineage>
        <taxon>Bacteria</taxon>
        <taxon>Pseudomonadati</taxon>
        <taxon>Pseudomonadota</taxon>
        <taxon>Gammaproteobacteria</taxon>
        <taxon>Enterobacterales</taxon>
        <taxon>Morganellaceae</taxon>
        <taxon>Xenorhabdus</taxon>
    </lineage>
</organism>
<evidence type="ECO:0000256" key="7">
    <source>
        <dbReference type="ARBA" id="ARBA00023319"/>
    </source>
</evidence>
<dbReference type="Gene3D" id="2.60.40.10">
    <property type="entry name" value="Immunoglobulins"/>
    <property type="match status" value="2"/>
</dbReference>
<evidence type="ECO:0000256" key="9">
    <source>
        <dbReference type="SAM" id="SignalP"/>
    </source>
</evidence>
<name>A0ABY3NXE5_9GAMM</name>
<evidence type="ECO:0000256" key="3">
    <source>
        <dbReference type="ARBA" id="ARBA00022558"/>
    </source>
</evidence>
<dbReference type="InterPro" id="IPR013783">
    <property type="entry name" value="Ig-like_fold"/>
</dbReference>
<dbReference type="PRINTS" id="PR00969">
    <property type="entry name" value="CHAPERONPILI"/>
</dbReference>
<evidence type="ECO:0000256" key="8">
    <source>
        <dbReference type="RuleBase" id="RU003918"/>
    </source>
</evidence>
<keyword evidence="4 9" id="KW-0732">Signal</keyword>
<gene>
    <name evidence="12" type="ORF">LY16_00249</name>
</gene>
<evidence type="ECO:0000313" key="13">
    <source>
        <dbReference type="Proteomes" id="UP000324170"/>
    </source>
</evidence>
<dbReference type="Proteomes" id="UP000324170">
    <property type="component" value="Unassembled WGS sequence"/>
</dbReference>
<evidence type="ECO:0000256" key="1">
    <source>
        <dbReference type="ARBA" id="ARBA00004418"/>
    </source>
</evidence>
<dbReference type="SUPFAM" id="SSF49584">
    <property type="entry name" value="Periplasmic chaperone C-domain"/>
    <property type="match status" value="1"/>
</dbReference>
<dbReference type="RefSeq" id="WP_045968693.1">
    <property type="nucleotide sequence ID" value="NZ_CAWMED010000001.1"/>
</dbReference>
<feature type="signal peptide" evidence="9">
    <location>
        <begin position="1"/>
        <end position="25"/>
    </location>
</feature>
<keyword evidence="5" id="KW-0574">Periplasm</keyword>
<accession>A0ABY3NXE5</accession>
<protein>
    <submittedName>
        <fullName evidence="12">P pilus assembly chaperone PapD</fullName>
    </submittedName>
</protein>
<dbReference type="InterPro" id="IPR016148">
    <property type="entry name" value="Pili_assmbl_chaperone_C"/>
</dbReference>
<feature type="domain" description="Pili assembly chaperone N-terminal" evidence="10">
    <location>
        <begin position="27"/>
        <end position="144"/>
    </location>
</feature>
<evidence type="ECO:0000259" key="11">
    <source>
        <dbReference type="Pfam" id="PF02753"/>
    </source>
</evidence>